<proteinExistence type="predicted"/>
<sequence>MIKRGILKAFDSGTYTATVQVQGSLSVWLDDVPVSRSIPTGEMVTGRNVAVIFLDPGNPS</sequence>
<gene>
    <name evidence="1" type="ORF">S06H3_36257</name>
</gene>
<reference evidence="1" key="1">
    <citation type="journal article" date="2014" name="Front. Microbiol.">
        <title>High frequency of phylogenetically diverse reductive dehalogenase-homologous genes in deep subseafloor sedimentary metagenomes.</title>
        <authorList>
            <person name="Kawai M."/>
            <person name="Futagami T."/>
            <person name="Toyoda A."/>
            <person name="Takaki Y."/>
            <person name="Nishi S."/>
            <person name="Hori S."/>
            <person name="Arai W."/>
            <person name="Tsubouchi T."/>
            <person name="Morono Y."/>
            <person name="Uchiyama I."/>
            <person name="Ito T."/>
            <person name="Fujiyama A."/>
            <person name="Inagaki F."/>
            <person name="Takami H."/>
        </authorList>
    </citation>
    <scope>NUCLEOTIDE SEQUENCE</scope>
    <source>
        <strain evidence="1">Expedition CK06-06</strain>
    </source>
</reference>
<name>X1NGV2_9ZZZZ</name>
<comment type="caution">
    <text evidence="1">The sequence shown here is derived from an EMBL/GenBank/DDBJ whole genome shotgun (WGS) entry which is preliminary data.</text>
</comment>
<dbReference type="EMBL" id="BARV01021947">
    <property type="protein sequence ID" value="GAI29431.1"/>
    <property type="molecule type" value="Genomic_DNA"/>
</dbReference>
<accession>X1NGV2</accession>
<evidence type="ECO:0000313" key="1">
    <source>
        <dbReference type="EMBL" id="GAI29431.1"/>
    </source>
</evidence>
<protein>
    <submittedName>
        <fullName evidence="1">Uncharacterized protein</fullName>
    </submittedName>
</protein>
<organism evidence="1">
    <name type="scientific">marine sediment metagenome</name>
    <dbReference type="NCBI Taxonomy" id="412755"/>
    <lineage>
        <taxon>unclassified sequences</taxon>
        <taxon>metagenomes</taxon>
        <taxon>ecological metagenomes</taxon>
    </lineage>
</organism>
<feature type="non-terminal residue" evidence="1">
    <location>
        <position position="60"/>
    </location>
</feature>
<dbReference type="AlphaFoldDB" id="X1NGV2"/>